<gene>
    <name evidence="1" type="ORF">C8E03_103218</name>
</gene>
<proteinExistence type="predicted"/>
<evidence type="ECO:0008006" key="3">
    <source>
        <dbReference type="Google" id="ProtNLM"/>
    </source>
</evidence>
<dbReference type="Gene3D" id="3.40.50.2300">
    <property type="match status" value="1"/>
</dbReference>
<comment type="caution">
    <text evidence="1">The sequence shown here is derived from an EMBL/GenBank/DDBJ whole genome shotgun (WGS) entry which is preliminary data.</text>
</comment>
<reference evidence="1 2" key="1">
    <citation type="submission" date="2018-05" db="EMBL/GenBank/DDBJ databases">
        <title>Genomic Encyclopedia of Type Strains, Phase IV (KMG-IV): sequencing the most valuable type-strain genomes for metagenomic binning, comparative biology and taxonomic classification.</title>
        <authorList>
            <person name="Goeker M."/>
        </authorList>
    </citation>
    <scope>NUCLEOTIDE SEQUENCE [LARGE SCALE GENOMIC DNA]</scope>
    <source>
        <strain evidence="1 2">DSM 28816</strain>
    </source>
</reference>
<evidence type="ECO:0000313" key="1">
    <source>
        <dbReference type="EMBL" id="PXV91660.1"/>
    </source>
</evidence>
<organism evidence="1 2">
    <name type="scientific">Lachnotalea glycerini</name>
    <dbReference type="NCBI Taxonomy" id="1763509"/>
    <lineage>
        <taxon>Bacteria</taxon>
        <taxon>Bacillati</taxon>
        <taxon>Bacillota</taxon>
        <taxon>Clostridia</taxon>
        <taxon>Lachnospirales</taxon>
        <taxon>Lachnospiraceae</taxon>
        <taxon>Lachnotalea</taxon>
    </lineage>
</organism>
<dbReference type="AlphaFoldDB" id="A0A318ETY4"/>
<name>A0A318ETY4_9FIRM</name>
<dbReference type="Proteomes" id="UP000247523">
    <property type="component" value="Unassembled WGS sequence"/>
</dbReference>
<dbReference type="RefSeq" id="WP_110290805.1">
    <property type="nucleotide sequence ID" value="NZ_QICS01000003.1"/>
</dbReference>
<dbReference type="SUPFAM" id="SSF52172">
    <property type="entry name" value="CheY-like"/>
    <property type="match status" value="1"/>
</dbReference>
<accession>A0A318ETY4</accession>
<protein>
    <recommendedName>
        <fullName evidence="3">Response regulator</fullName>
    </recommendedName>
</protein>
<dbReference type="EMBL" id="QICS01000003">
    <property type="protein sequence ID" value="PXV91660.1"/>
    <property type="molecule type" value="Genomic_DNA"/>
</dbReference>
<sequence length="222" mass="26321">MKKKIKIGILDDDTSKVTQIITQLLYGMQEASKTKIDKYREYEFEPYEISIDLDIDEMIDFIRKNKIECVLVDYNLSSYANISFTGVQFAKCLESTLLDFPVFILTAYEDELYEQEVFNAYQVFDFTRYLSESEERIELNYKIIEQVLKYYKQIESWKGELKRLLPASGKSSEIDDRILYLDTMIEKSIDAEKALPDRIKRELQVDRVDELMKKIDKLLEED</sequence>
<evidence type="ECO:0000313" key="2">
    <source>
        <dbReference type="Proteomes" id="UP000247523"/>
    </source>
</evidence>
<dbReference type="InterPro" id="IPR011006">
    <property type="entry name" value="CheY-like_superfamily"/>
</dbReference>